<name>A0A1I7WDJ0_HETBA</name>
<evidence type="ECO:0000313" key="1">
    <source>
        <dbReference type="Proteomes" id="UP000095283"/>
    </source>
</evidence>
<reference evidence="2" key="1">
    <citation type="submission" date="2016-11" db="UniProtKB">
        <authorList>
            <consortium name="WormBaseParasite"/>
        </authorList>
    </citation>
    <scope>IDENTIFICATION</scope>
</reference>
<protein>
    <submittedName>
        <fullName evidence="2">Uncharacterized protein</fullName>
    </submittedName>
</protein>
<evidence type="ECO:0000313" key="2">
    <source>
        <dbReference type="WBParaSite" id="Hba_03003"/>
    </source>
</evidence>
<keyword evidence="1" id="KW-1185">Reference proteome</keyword>
<sequence>MLTLTTIDYFAYQQTRAQSTNRYAIVENYSRISAAVQRYLVVHNLSSLKTVASARNRTRAARVAGEHSTTEPPMLTLTTIDYFAYQQTRAQNCHFMTSTNTISLDMKLFAHICCSTTLPSRSQSFIAKTVASAGNRTRAARVAGEHSTTEPPMLTLTSKLVAMA</sequence>
<dbReference type="AlphaFoldDB" id="A0A1I7WDJ0"/>
<proteinExistence type="predicted"/>
<dbReference type="WBParaSite" id="Hba_03003">
    <property type="protein sequence ID" value="Hba_03003"/>
    <property type="gene ID" value="Hba_03003"/>
</dbReference>
<organism evidence="1 2">
    <name type="scientific">Heterorhabditis bacteriophora</name>
    <name type="common">Entomopathogenic nematode worm</name>
    <dbReference type="NCBI Taxonomy" id="37862"/>
    <lineage>
        <taxon>Eukaryota</taxon>
        <taxon>Metazoa</taxon>
        <taxon>Ecdysozoa</taxon>
        <taxon>Nematoda</taxon>
        <taxon>Chromadorea</taxon>
        <taxon>Rhabditida</taxon>
        <taxon>Rhabditina</taxon>
        <taxon>Rhabditomorpha</taxon>
        <taxon>Strongyloidea</taxon>
        <taxon>Heterorhabditidae</taxon>
        <taxon>Heterorhabditis</taxon>
    </lineage>
</organism>
<accession>A0A1I7WDJ0</accession>
<dbReference type="Proteomes" id="UP000095283">
    <property type="component" value="Unplaced"/>
</dbReference>